<evidence type="ECO:0000256" key="4">
    <source>
        <dbReference type="ARBA" id="ARBA00022737"/>
    </source>
</evidence>
<keyword evidence="6" id="KW-0472">Membrane</keyword>
<keyword evidence="4" id="KW-0677">Repeat</keyword>
<dbReference type="STRING" id="188477.A0A3S0ZDF1"/>
<reference evidence="12 13" key="1">
    <citation type="submission" date="2019-01" db="EMBL/GenBank/DDBJ databases">
        <title>A draft genome assembly of the solar-powered sea slug Elysia chlorotica.</title>
        <authorList>
            <person name="Cai H."/>
            <person name="Li Q."/>
            <person name="Fang X."/>
            <person name="Li J."/>
            <person name="Curtis N.E."/>
            <person name="Altenburger A."/>
            <person name="Shibata T."/>
            <person name="Feng M."/>
            <person name="Maeda T."/>
            <person name="Schwartz J.A."/>
            <person name="Shigenobu S."/>
            <person name="Lundholm N."/>
            <person name="Nishiyama T."/>
            <person name="Yang H."/>
            <person name="Hasebe M."/>
            <person name="Li S."/>
            <person name="Pierce S.K."/>
            <person name="Wang J."/>
        </authorList>
    </citation>
    <scope>NUCLEOTIDE SEQUENCE [LARGE SCALE GENOMIC DNA]</scope>
    <source>
        <strain evidence="12">EC2010</strain>
        <tissue evidence="12">Whole organism of an adult</tissue>
    </source>
</reference>
<evidence type="ECO:0000256" key="10">
    <source>
        <dbReference type="SAM" id="MobiDB-lite"/>
    </source>
</evidence>
<dbReference type="FunFam" id="3.10.250.10:FF:000016">
    <property type="entry name" value="Scavenger receptor cysteine-rich protein type 12"/>
    <property type="match status" value="1"/>
</dbReference>
<dbReference type="Proteomes" id="UP000271974">
    <property type="component" value="Unassembled WGS sequence"/>
</dbReference>
<evidence type="ECO:0000256" key="5">
    <source>
        <dbReference type="ARBA" id="ARBA00022989"/>
    </source>
</evidence>
<evidence type="ECO:0000256" key="7">
    <source>
        <dbReference type="ARBA" id="ARBA00023157"/>
    </source>
</evidence>
<dbReference type="Pfam" id="PF00530">
    <property type="entry name" value="SRCR"/>
    <property type="match status" value="2"/>
</dbReference>
<feature type="compositionally biased region" description="Low complexity" evidence="10">
    <location>
        <begin position="287"/>
        <end position="297"/>
    </location>
</feature>
<dbReference type="PANTHER" id="PTHR48071">
    <property type="entry name" value="SRCR DOMAIN-CONTAINING PROTEIN"/>
    <property type="match status" value="1"/>
</dbReference>
<feature type="region of interest" description="Disordered" evidence="10">
    <location>
        <begin position="437"/>
        <end position="466"/>
    </location>
</feature>
<dbReference type="InterPro" id="IPR036772">
    <property type="entry name" value="SRCR-like_dom_sf"/>
</dbReference>
<evidence type="ECO:0000313" key="13">
    <source>
        <dbReference type="Proteomes" id="UP000271974"/>
    </source>
</evidence>
<evidence type="ECO:0000313" key="12">
    <source>
        <dbReference type="EMBL" id="RUS76380.1"/>
    </source>
</evidence>
<dbReference type="Gene3D" id="3.10.250.10">
    <property type="entry name" value="SRCR-like domain"/>
    <property type="match status" value="2"/>
</dbReference>
<organism evidence="12 13">
    <name type="scientific">Elysia chlorotica</name>
    <name type="common">Eastern emerald elysia</name>
    <name type="synonym">Sea slug</name>
    <dbReference type="NCBI Taxonomy" id="188477"/>
    <lineage>
        <taxon>Eukaryota</taxon>
        <taxon>Metazoa</taxon>
        <taxon>Spiralia</taxon>
        <taxon>Lophotrochozoa</taxon>
        <taxon>Mollusca</taxon>
        <taxon>Gastropoda</taxon>
        <taxon>Heterobranchia</taxon>
        <taxon>Euthyneura</taxon>
        <taxon>Panpulmonata</taxon>
        <taxon>Sacoglossa</taxon>
        <taxon>Placobranchoidea</taxon>
        <taxon>Plakobranchidae</taxon>
        <taxon>Elysia</taxon>
    </lineage>
</organism>
<dbReference type="GO" id="GO:0016020">
    <property type="term" value="C:membrane"/>
    <property type="evidence" value="ECO:0007669"/>
    <property type="project" value="UniProtKB-SubCell"/>
</dbReference>
<dbReference type="PANTHER" id="PTHR48071:SF18">
    <property type="entry name" value="DELETED IN MALIGNANT BRAIN TUMORS 1 PROTEIN-RELATED"/>
    <property type="match status" value="1"/>
</dbReference>
<comment type="caution">
    <text evidence="12">The sequence shown here is derived from an EMBL/GenBank/DDBJ whole genome shotgun (WGS) entry which is preliminary data.</text>
</comment>
<evidence type="ECO:0000256" key="8">
    <source>
        <dbReference type="ARBA" id="ARBA00023180"/>
    </source>
</evidence>
<feature type="disulfide bond" evidence="9">
    <location>
        <begin position="850"/>
        <end position="860"/>
    </location>
</feature>
<feature type="region of interest" description="Disordered" evidence="10">
    <location>
        <begin position="284"/>
        <end position="316"/>
    </location>
</feature>
<feature type="compositionally biased region" description="Polar residues" evidence="10">
    <location>
        <begin position="456"/>
        <end position="466"/>
    </location>
</feature>
<accession>A0A3S0ZDF1</accession>
<evidence type="ECO:0000256" key="3">
    <source>
        <dbReference type="ARBA" id="ARBA00022729"/>
    </source>
</evidence>
<gene>
    <name evidence="12" type="ORF">EGW08_015860</name>
</gene>
<evidence type="ECO:0000256" key="2">
    <source>
        <dbReference type="ARBA" id="ARBA00022692"/>
    </source>
</evidence>
<keyword evidence="3" id="KW-0732">Signal</keyword>
<dbReference type="AlphaFoldDB" id="A0A3S0ZDF1"/>
<feature type="compositionally biased region" description="Low complexity" evidence="10">
    <location>
        <begin position="611"/>
        <end position="625"/>
    </location>
</feature>
<keyword evidence="13" id="KW-1185">Reference proteome</keyword>
<comment type="subcellular location">
    <subcellularLocation>
        <location evidence="1">Membrane</location>
        <topology evidence="1">Single-pass membrane protein</topology>
    </subcellularLocation>
</comment>
<evidence type="ECO:0000256" key="1">
    <source>
        <dbReference type="ARBA" id="ARBA00004167"/>
    </source>
</evidence>
<evidence type="ECO:0000256" key="6">
    <source>
        <dbReference type="ARBA" id="ARBA00023136"/>
    </source>
</evidence>
<sequence>MLGIKKCAIGISPPCRNRQWLGRVKEAAIILVILVLLNPASAQYDQPSSDEPETVSTSPKKLEDTVVTDMLRIVDNKFDTLTTRITSLERAVSNLQFFSIRQFRGIGGALQELTKGMGSLSDQVGTLEVDGRGLKITSRLLHREVTELKRISSALSSELVSSVTELNANVEKQSSFTRTHVQDALLKLRQDSAEELQKTLNSTVFSRDRPDVNTGPANCTLDMAPMREHFDHRLTQLKRDVYTGVSNLLKAQKSKTIAKCDEILSRHQTETLRQLHNMNARTSFVRSDTSSDTNNSSQATFPTRRREKYDVKKATQSTTAGVIPRRLVDIVNVQPSRPDAESEQAQPISGINDTITSPDLALHNENDMMVMEALTNMTTSVQQAVSYFKNTAHMLEVILSNTDMLVDGKVSKEQSDSAGPLPLQGREQFGFLRQPFSDGPSWVGRSRNVERPPDGSSVSRQDNMPNNCGIPMDVIGKLTGIAKNGSQLLELLTNLAEMSSVSLLRATENLQAQVSNIGGIQGTLDAALIALSEADSGSSTKKDIILKVSNTTDRILELVEAAGSNSGWLPHIYNSVKHQDAVGNRTLHFVTQNHGLLRHLMHSSKQVQAKAAESNSSENRASGESTDAVSCDKPRQGTSAEFTLDEDSLQIIYNTSLQLHRIMPALTKLLAEPDPLFTLVDGGRIDRGRIEIYHRGRWGAVCHRDISHEDADVICRHLGFQGGISAGAGHFGVGAGVSWHLNTSCLETPQPQCASVSHDTTSALCSHDQDAGVICDHMLKIVRSDPSSSTIKGRLEIHHRGLWLPICGEGWTSYSARVACRQMGHIDGRESELEELLPESNSTWLSHVDCRGTESRLDLCPSNGWTSSCPSFKPAGILCV</sequence>
<evidence type="ECO:0000256" key="9">
    <source>
        <dbReference type="PROSITE-ProRule" id="PRU00196"/>
    </source>
</evidence>
<keyword evidence="5" id="KW-1133">Transmembrane helix</keyword>
<feature type="domain" description="SRCR" evidence="11">
    <location>
        <begin position="677"/>
        <end position="776"/>
    </location>
</feature>
<keyword evidence="2" id="KW-0812">Transmembrane</keyword>
<dbReference type="OrthoDB" id="6119881at2759"/>
<dbReference type="EMBL" id="RQTK01000667">
    <property type="protein sequence ID" value="RUS76380.1"/>
    <property type="molecule type" value="Genomic_DNA"/>
</dbReference>
<dbReference type="PROSITE" id="PS50287">
    <property type="entry name" value="SRCR_2"/>
    <property type="match status" value="2"/>
</dbReference>
<keyword evidence="7 9" id="KW-1015">Disulfide bond</keyword>
<feature type="domain" description="SRCR" evidence="11">
    <location>
        <begin position="779"/>
        <end position="880"/>
    </location>
</feature>
<dbReference type="SMART" id="SM00202">
    <property type="entry name" value="SR"/>
    <property type="match status" value="2"/>
</dbReference>
<protein>
    <recommendedName>
        <fullName evidence="11">SRCR domain-containing protein</fullName>
    </recommendedName>
</protein>
<evidence type="ECO:0000259" key="11">
    <source>
        <dbReference type="PROSITE" id="PS50287"/>
    </source>
</evidence>
<feature type="region of interest" description="Disordered" evidence="10">
    <location>
        <begin position="607"/>
        <end position="635"/>
    </location>
</feature>
<keyword evidence="8" id="KW-0325">Glycoprotein</keyword>
<dbReference type="PRINTS" id="PR00258">
    <property type="entry name" value="SPERACTRCPTR"/>
</dbReference>
<dbReference type="SUPFAM" id="SSF56487">
    <property type="entry name" value="SRCR-like"/>
    <property type="match status" value="2"/>
</dbReference>
<comment type="caution">
    <text evidence="9">Lacks conserved residue(s) required for the propagation of feature annotation.</text>
</comment>
<name>A0A3S0ZDF1_ELYCH</name>
<dbReference type="InterPro" id="IPR001190">
    <property type="entry name" value="SRCR"/>
</dbReference>
<proteinExistence type="predicted"/>